<evidence type="ECO:0000256" key="3">
    <source>
        <dbReference type="ARBA" id="ARBA00017689"/>
    </source>
</evidence>
<evidence type="ECO:0000256" key="2">
    <source>
        <dbReference type="ARBA" id="ARBA00009575"/>
    </source>
</evidence>
<comment type="caution">
    <text evidence="10">The sequence shown here is derived from an EMBL/GenBank/DDBJ whole genome shotgun (WGS) entry which is preliminary data.</text>
</comment>
<comment type="similarity">
    <text evidence="2">Belongs to the COX20 family.</text>
</comment>
<dbReference type="RefSeq" id="XP_038742302.1">
    <property type="nucleotide sequence ID" value="XM_038892419.1"/>
</dbReference>
<dbReference type="GO" id="GO:0033617">
    <property type="term" value="P:mitochondrial respiratory chain complex IV assembly"/>
    <property type="evidence" value="ECO:0007669"/>
    <property type="project" value="InterPro"/>
</dbReference>
<evidence type="ECO:0000256" key="4">
    <source>
        <dbReference type="ARBA" id="ARBA00022692"/>
    </source>
</evidence>
<name>A0A9P6I2K2_9PEZI</name>
<accession>A0A9P6I2K2</accession>
<dbReference type="Proteomes" id="UP000781932">
    <property type="component" value="Unassembled WGS sequence"/>
</dbReference>
<dbReference type="Pfam" id="PF12597">
    <property type="entry name" value="Cox20"/>
    <property type="match status" value="1"/>
</dbReference>
<evidence type="ECO:0000256" key="9">
    <source>
        <dbReference type="SAM" id="MobiDB-lite"/>
    </source>
</evidence>
<dbReference type="OrthoDB" id="14603at2759"/>
<dbReference type="PANTHER" id="PTHR31586:SF1">
    <property type="entry name" value="CYTOCHROME C OXIDASE ASSEMBLY PROTEIN COX20, MITOCHONDRIAL"/>
    <property type="match status" value="1"/>
</dbReference>
<keyword evidence="6" id="KW-1133">Transmembrane helix</keyword>
<protein>
    <recommendedName>
        <fullName evidence="3">Cytochrome c oxidase assembly protein COX20, mitochondrial</fullName>
    </recommendedName>
</protein>
<keyword evidence="7" id="KW-0496">Mitochondrion</keyword>
<evidence type="ECO:0000313" key="11">
    <source>
        <dbReference type="Proteomes" id="UP000781932"/>
    </source>
</evidence>
<gene>
    <name evidence="10" type="ORF">CkaCkLH20_09704</name>
</gene>
<feature type="region of interest" description="Disordered" evidence="9">
    <location>
        <begin position="1"/>
        <end position="75"/>
    </location>
</feature>
<comment type="subcellular location">
    <subcellularLocation>
        <location evidence="1">Mitochondrion inner membrane</location>
    </subcellularLocation>
</comment>
<organism evidence="10 11">
    <name type="scientific">Colletotrichum karsti</name>
    <dbReference type="NCBI Taxonomy" id="1095194"/>
    <lineage>
        <taxon>Eukaryota</taxon>
        <taxon>Fungi</taxon>
        <taxon>Dikarya</taxon>
        <taxon>Ascomycota</taxon>
        <taxon>Pezizomycotina</taxon>
        <taxon>Sordariomycetes</taxon>
        <taxon>Hypocreomycetidae</taxon>
        <taxon>Glomerellales</taxon>
        <taxon>Glomerellaceae</taxon>
        <taxon>Colletotrichum</taxon>
        <taxon>Colletotrichum boninense species complex</taxon>
    </lineage>
</organism>
<reference evidence="10" key="2">
    <citation type="submission" date="2020-11" db="EMBL/GenBank/DDBJ databases">
        <title>Whole genome sequencing of Colletotrichum sp.</title>
        <authorList>
            <person name="Li H."/>
        </authorList>
    </citation>
    <scope>NUCLEOTIDE SEQUENCE</scope>
    <source>
        <strain evidence="10">CkLH20</strain>
    </source>
</reference>
<evidence type="ECO:0000256" key="1">
    <source>
        <dbReference type="ARBA" id="ARBA00004273"/>
    </source>
</evidence>
<dbReference type="EMBL" id="JAATWM020000035">
    <property type="protein sequence ID" value="KAF9872841.1"/>
    <property type="molecule type" value="Genomic_DNA"/>
</dbReference>
<evidence type="ECO:0000256" key="8">
    <source>
        <dbReference type="ARBA" id="ARBA00023136"/>
    </source>
</evidence>
<dbReference type="GeneID" id="62165493"/>
<evidence type="ECO:0000256" key="7">
    <source>
        <dbReference type="ARBA" id="ARBA00023128"/>
    </source>
</evidence>
<evidence type="ECO:0000256" key="5">
    <source>
        <dbReference type="ARBA" id="ARBA00022792"/>
    </source>
</evidence>
<proteinExistence type="inferred from homology"/>
<evidence type="ECO:0000256" key="6">
    <source>
        <dbReference type="ARBA" id="ARBA00022989"/>
    </source>
</evidence>
<dbReference type="AlphaFoldDB" id="A0A9P6I2K2"/>
<keyword evidence="11" id="KW-1185">Reference proteome</keyword>
<dbReference type="InterPro" id="IPR022533">
    <property type="entry name" value="Cox20"/>
</dbReference>
<keyword evidence="5" id="KW-0999">Mitochondrion inner membrane</keyword>
<sequence>MAQDPPPPGTTVHTTTDAEGRKMYLWSRSTNGPVGEGAPGSPPMTPSETPTPTTPAAAAAPKPDPKDFQSNFPMNEHGQKYATVGEAVKSIKAEDFANVTQMPCARGGFLTGIASGFGVGGLRLVFRGTPAKAANWAVGSFIAGAAGYFEYCQFQRRQERIRMKRTVEVYQESMAEKRRRETEALEKRQQEQEAVKASQKSWYKFW</sequence>
<evidence type="ECO:0000313" key="10">
    <source>
        <dbReference type="EMBL" id="KAF9872841.1"/>
    </source>
</evidence>
<dbReference type="GO" id="GO:0005743">
    <property type="term" value="C:mitochondrial inner membrane"/>
    <property type="evidence" value="ECO:0007669"/>
    <property type="project" value="UniProtKB-SubCell"/>
</dbReference>
<keyword evidence="4" id="KW-0812">Transmembrane</keyword>
<feature type="compositionally biased region" description="Low complexity" evidence="9">
    <location>
        <begin position="46"/>
        <end position="61"/>
    </location>
</feature>
<reference evidence="10" key="1">
    <citation type="submission" date="2020-03" db="EMBL/GenBank/DDBJ databases">
        <authorList>
            <person name="He L."/>
        </authorList>
    </citation>
    <scope>NUCLEOTIDE SEQUENCE</scope>
    <source>
        <strain evidence="10">CkLH20</strain>
    </source>
</reference>
<dbReference type="PANTHER" id="PTHR31586">
    <property type="entry name" value="CYTOCHROME C OXIDASE PROTEIN 20"/>
    <property type="match status" value="1"/>
</dbReference>
<keyword evidence="8" id="KW-0472">Membrane</keyword>